<accession>A0A7J7J9G2</accession>
<dbReference type="CDD" id="cd06720">
    <property type="entry name" value="PDZ1_APBA1_3-like"/>
    <property type="match status" value="1"/>
</dbReference>
<organism evidence="7 8">
    <name type="scientific">Bugula neritina</name>
    <name type="common">Brown bryozoan</name>
    <name type="synonym">Sertularia neritina</name>
    <dbReference type="NCBI Taxonomy" id="10212"/>
    <lineage>
        <taxon>Eukaryota</taxon>
        <taxon>Metazoa</taxon>
        <taxon>Spiralia</taxon>
        <taxon>Lophotrochozoa</taxon>
        <taxon>Bryozoa</taxon>
        <taxon>Gymnolaemata</taxon>
        <taxon>Cheilostomatida</taxon>
        <taxon>Flustrina</taxon>
        <taxon>Buguloidea</taxon>
        <taxon>Bugulidae</taxon>
        <taxon>Bugula</taxon>
    </lineage>
</organism>
<dbReference type="GO" id="GO:0043197">
    <property type="term" value="C:dendritic spine"/>
    <property type="evidence" value="ECO:0007669"/>
    <property type="project" value="TreeGrafter"/>
</dbReference>
<feature type="compositionally biased region" description="Low complexity" evidence="4">
    <location>
        <begin position="290"/>
        <end position="306"/>
    </location>
</feature>
<evidence type="ECO:0000313" key="7">
    <source>
        <dbReference type="EMBL" id="KAF6022872.1"/>
    </source>
</evidence>
<dbReference type="OrthoDB" id="5987010at2759"/>
<dbReference type="SUPFAM" id="SSF50729">
    <property type="entry name" value="PH domain-like"/>
    <property type="match status" value="1"/>
</dbReference>
<evidence type="ECO:0000259" key="5">
    <source>
        <dbReference type="PROSITE" id="PS01179"/>
    </source>
</evidence>
<dbReference type="InterPro" id="IPR036034">
    <property type="entry name" value="PDZ_sf"/>
</dbReference>
<keyword evidence="1" id="KW-0813">Transport</keyword>
<comment type="caution">
    <text evidence="7">The sequence shown here is derived from an EMBL/GenBank/DDBJ whole genome shotgun (WGS) entry which is preliminary data.</text>
</comment>
<feature type="domain" description="PDZ" evidence="6">
    <location>
        <begin position="672"/>
        <end position="748"/>
    </location>
</feature>
<keyword evidence="3" id="KW-0677">Repeat</keyword>
<evidence type="ECO:0000256" key="3">
    <source>
        <dbReference type="ARBA" id="ARBA00022737"/>
    </source>
</evidence>
<sequence>MLTAMSGEPTPNSLPVVADGLSDGEISSDSEVDNTDTRDVNFAVNKTRLGLQNGQRNDPFFIQHESIMNSKTTEQVAKVKATVQEICAAVAECPSPAAVPAAAEPGESRSSNSIWQIRDSYAETLRQQEQKRKQRMEIEKRYEAEYRQKHQQEIEMLEADDNRILPAMTLDDDNIEQINTGTDYYSSDEDDMMSYNREPDGSRDWGWTSNSKYSRVGTSDGYRRAVLHPASGLSHTSSNASRLADHQLVTSPTNNRKFGRHPKFSHSSDSSSSCLTPPPTVKCKAHGRHSPGSDTDSSSTRSWDQDYLVSQQSPDQKHKVKKTTTQRSSDSKKKGNQDYDTDEETDRLLNKPYLEEGRVDLPPDTQELGNQAMKNKAKEVTVYDPDEPTVLIEGILFRAAYLGSTQLMSEAQPSKAIRMLQAQEAVGRIKAMEGESQPSTDVDLFVSIEKVMVLNTGLQEIMMDHALRSISYIADIDNILVVMAKRSLVLSSPSSGDEQSTLPSNAQQKLICHIFETDEAHLIAQSIGQAFQVAYMEFLKANGIEDPNIHLKDTSYEDILQQQEIMHDELETFTKKDRQKDVIVPKSKGEALGIVIVESGWGSMLPTVVLANMSPVGAAARCGHLNIGDQIMSVNGISLVGLPLSTCQEHVKAVKNLTAVRLCVVSRPPVVEVLIKRPDKKYQLGFSVQNGVICSLLRGGIAERGGIRVGHRIIEINGQSVVAVPHEKIVHMLSTSIGEIHMKTMPMAVFRLLTGQEVPQYI</sequence>
<dbReference type="InterPro" id="IPR001478">
    <property type="entry name" value="PDZ"/>
</dbReference>
<dbReference type="AlphaFoldDB" id="A0A7J7J9G2"/>
<gene>
    <name evidence="7" type="ORF">EB796_018816</name>
</gene>
<evidence type="ECO:0000256" key="2">
    <source>
        <dbReference type="ARBA" id="ARBA00022553"/>
    </source>
</evidence>
<dbReference type="PROSITE" id="PS50106">
    <property type="entry name" value="PDZ"/>
    <property type="match status" value="2"/>
</dbReference>
<dbReference type="PANTHER" id="PTHR12345:SF16">
    <property type="entry name" value="X11L, ISOFORM F-RELATED"/>
    <property type="match status" value="1"/>
</dbReference>
<dbReference type="InterPro" id="IPR011993">
    <property type="entry name" value="PH-like_dom_sf"/>
</dbReference>
<dbReference type="GO" id="GO:0007268">
    <property type="term" value="P:chemical synaptic transmission"/>
    <property type="evidence" value="ECO:0007669"/>
    <property type="project" value="TreeGrafter"/>
</dbReference>
<dbReference type="Gene3D" id="2.30.29.30">
    <property type="entry name" value="Pleckstrin-homology domain (PH domain)/Phosphotyrosine-binding domain (PTB)"/>
    <property type="match status" value="1"/>
</dbReference>
<feature type="region of interest" description="Disordered" evidence="4">
    <location>
        <begin position="251"/>
        <end position="364"/>
    </location>
</feature>
<dbReference type="FunFam" id="2.30.42.10:FF:000017">
    <property type="entry name" value="Amyloid beta A4 protein-binding family A member 1"/>
    <property type="match status" value="1"/>
</dbReference>
<dbReference type="InterPro" id="IPR006020">
    <property type="entry name" value="PTB/PI_dom"/>
</dbReference>
<feature type="domain" description="PDZ" evidence="6">
    <location>
        <begin position="581"/>
        <end position="669"/>
    </location>
</feature>
<dbReference type="Pfam" id="PF00595">
    <property type="entry name" value="PDZ"/>
    <property type="match status" value="2"/>
</dbReference>
<dbReference type="SUPFAM" id="SSF50156">
    <property type="entry name" value="PDZ domain-like"/>
    <property type="match status" value="2"/>
</dbReference>
<dbReference type="GO" id="GO:0005886">
    <property type="term" value="C:plasma membrane"/>
    <property type="evidence" value="ECO:0007669"/>
    <property type="project" value="TreeGrafter"/>
</dbReference>
<dbReference type="Proteomes" id="UP000593567">
    <property type="component" value="Unassembled WGS sequence"/>
</dbReference>
<protein>
    <submittedName>
        <fullName evidence="7">APBA1</fullName>
    </submittedName>
</protein>
<dbReference type="PROSITE" id="PS01179">
    <property type="entry name" value="PID"/>
    <property type="match status" value="1"/>
</dbReference>
<dbReference type="GO" id="GO:0005737">
    <property type="term" value="C:cytoplasm"/>
    <property type="evidence" value="ECO:0007669"/>
    <property type="project" value="TreeGrafter"/>
</dbReference>
<reference evidence="7" key="1">
    <citation type="submission" date="2020-06" db="EMBL/GenBank/DDBJ databases">
        <title>Draft genome of Bugula neritina, a colonial animal packing powerful symbionts and potential medicines.</title>
        <authorList>
            <person name="Rayko M."/>
        </authorList>
    </citation>
    <scope>NUCLEOTIDE SEQUENCE [LARGE SCALE GENOMIC DNA]</scope>
    <source>
        <strain evidence="7">Kwan_BN1</strain>
    </source>
</reference>
<proteinExistence type="predicted"/>
<evidence type="ECO:0000256" key="1">
    <source>
        <dbReference type="ARBA" id="ARBA00022448"/>
    </source>
</evidence>
<evidence type="ECO:0000259" key="6">
    <source>
        <dbReference type="PROSITE" id="PS50106"/>
    </source>
</evidence>
<dbReference type="Pfam" id="PF00640">
    <property type="entry name" value="PID"/>
    <property type="match status" value="1"/>
</dbReference>
<dbReference type="CDD" id="cd01208">
    <property type="entry name" value="PTB_X11"/>
    <property type="match status" value="1"/>
</dbReference>
<dbReference type="PANTHER" id="PTHR12345">
    <property type="entry name" value="SYNTENIN RELATED"/>
    <property type="match status" value="1"/>
</dbReference>
<dbReference type="Gene3D" id="2.30.42.10">
    <property type="match status" value="2"/>
</dbReference>
<dbReference type="SMART" id="SM00228">
    <property type="entry name" value="PDZ"/>
    <property type="match status" value="2"/>
</dbReference>
<keyword evidence="2" id="KW-0597">Phosphoprotein</keyword>
<keyword evidence="8" id="KW-1185">Reference proteome</keyword>
<feature type="domain" description="PID" evidence="5">
    <location>
        <begin position="397"/>
        <end position="545"/>
    </location>
</feature>
<evidence type="ECO:0000256" key="4">
    <source>
        <dbReference type="SAM" id="MobiDB-lite"/>
    </source>
</evidence>
<evidence type="ECO:0000313" key="8">
    <source>
        <dbReference type="Proteomes" id="UP000593567"/>
    </source>
</evidence>
<dbReference type="FunFam" id="2.30.42.10:FF:000007">
    <property type="entry name" value="Amyloid beta A4 protein-binding family A member"/>
    <property type="match status" value="1"/>
</dbReference>
<dbReference type="EMBL" id="VXIV02002797">
    <property type="protein sequence ID" value="KAF6022872.1"/>
    <property type="molecule type" value="Genomic_DNA"/>
</dbReference>
<dbReference type="InterPro" id="IPR051230">
    <property type="entry name" value="APP-Binding"/>
</dbReference>
<dbReference type="SMART" id="SM00462">
    <property type="entry name" value="PTB"/>
    <property type="match status" value="1"/>
</dbReference>
<feature type="compositionally biased region" description="Basic and acidic residues" evidence="4">
    <location>
        <begin position="346"/>
        <end position="361"/>
    </location>
</feature>
<feature type="region of interest" description="Disordered" evidence="4">
    <location>
        <begin position="1"/>
        <end position="37"/>
    </location>
</feature>
<name>A0A7J7J9G2_BUGNE</name>
<feature type="region of interest" description="Disordered" evidence="4">
    <location>
        <begin position="179"/>
        <end position="210"/>
    </location>
</feature>
<dbReference type="CDD" id="cd06793">
    <property type="entry name" value="PDZ2_APBA1_3-like"/>
    <property type="match status" value="1"/>
</dbReference>